<dbReference type="Proteomes" id="UP001187531">
    <property type="component" value="Unassembled WGS sequence"/>
</dbReference>
<reference evidence="5" key="1">
    <citation type="submission" date="2023-07" db="EMBL/GenBank/DDBJ databases">
        <title>Chromosome-level genome assembly of Artemia franciscana.</title>
        <authorList>
            <person name="Jo E."/>
        </authorList>
    </citation>
    <scope>NUCLEOTIDE SEQUENCE</scope>
    <source>
        <tissue evidence="5">Whole body</tissue>
    </source>
</reference>
<gene>
    <name evidence="5" type="ORF">QYM36_000447</name>
</gene>
<evidence type="ECO:0000313" key="6">
    <source>
        <dbReference type="Proteomes" id="UP001187531"/>
    </source>
</evidence>
<dbReference type="AlphaFoldDB" id="A0AA88ID69"/>
<protein>
    <submittedName>
        <fullName evidence="5">Uncharacterized protein</fullName>
    </submittedName>
</protein>
<organism evidence="5 6">
    <name type="scientific">Artemia franciscana</name>
    <name type="common">Brine shrimp</name>
    <name type="synonym">Artemia sanfranciscana</name>
    <dbReference type="NCBI Taxonomy" id="6661"/>
    <lineage>
        <taxon>Eukaryota</taxon>
        <taxon>Metazoa</taxon>
        <taxon>Ecdysozoa</taxon>
        <taxon>Arthropoda</taxon>
        <taxon>Crustacea</taxon>
        <taxon>Branchiopoda</taxon>
        <taxon>Anostraca</taxon>
        <taxon>Artemiidae</taxon>
        <taxon>Artemia</taxon>
    </lineage>
</organism>
<dbReference type="GO" id="GO:0000398">
    <property type="term" value="P:mRNA splicing, via spliceosome"/>
    <property type="evidence" value="ECO:0007669"/>
    <property type="project" value="TreeGrafter"/>
</dbReference>
<comment type="subcellular location">
    <subcellularLocation>
        <location evidence="1">Nucleus</location>
    </subcellularLocation>
</comment>
<feature type="region of interest" description="Disordered" evidence="4">
    <location>
        <begin position="232"/>
        <end position="267"/>
    </location>
</feature>
<dbReference type="Pfam" id="PF07052">
    <property type="entry name" value="Hep_59"/>
    <property type="match status" value="1"/>
</dbReference>
<keyword evidence="6" id="KW-1185">Reference proteome</keyword>
<evidence type="ECO:0000256" key="3">
    <source>
        <dbReference type="ARBA" id="ARBA00023242"/>
    </source>
</evidence>
<comment type="caution">
    <text evidence="5">The sequence shown here is derived from an EMBL/GenBank/DDBJ whole genome shotgun (WGS) entry which is preliminary data.</text>
</comment>
<sequence length="267" mass="30487">TIVDMENIKIKKKIRNLRQKFPDNEEETSSSEVLEEARELQKLRERPHGVSAVSLATGKKLELGQEKIITDPFKTEAGGMIDMKALKSGELKQNDDAYSVSIGTHFSAETNVRDEDEEMKKFVDMQLALKRGSTEVDQKQAKRVFSTAEEAAFHSLPDFLGKSSNYKSEEMLSSQMLTGIPEVDLGVEVKIKNIEATEEAKQRMLAERMKKKDAPSEFVPTNVAANFVKTMKLEPQEEPSKKKRHHEQTEKATDHLHYEKFKKQFKR</sequence>
<dbReference type="InterPro" id="IPR010756">
    <property type="entry name" value="Tls1-like"/>
</dbReference>
<dbReference type="GO" id="GO:0005681">
    <property type="term" value="C:spliceosomal complex"/>
    <property type="evidence" value="ECO:0007669"/>
    <property type="project" value="TreeGrafter"/>
</dbReference>
<feature type="non-terminal residue" evidence="5">
    <location>
        <position position="1"/>
    </location>
</feature>
<evidence type="ECO:0000313" key="5">
    <source>
        <dbReference type="EMBL" id="KAK2725973.1"/>
    </source>
</evidence>
<evidence type="ECO:0000256" key="2">
    <source>
        <dbReference type="ARBA" id="ARBA00007643"/>
    </source>
</evidence>
<comment type="similarity">
    <text evidence="2">Belongs to the TLS1 family.</text>
</comment>
<accession>A0AA88ID69</accession>
<evidence type="ECO:0000256" key="1">
    <source>
        <dbReference type="ARBA" id="ARBA00004123"/>
    </source>
</evidence>
<proteinExistence type="inferred from homology"/>
<dbReference type="PANTHER" id="PTHR13486:SF2">
    <property type="entry name" value="SPLICING FACTOR C9ORF78"/>
    <property type="match status" value="1"/>
</dbReference>
<dbReference type="PANTHER" id="PTHR13486">
    <property type="entry name" value="TELOMERE LENGTH AND SILENCING PROTEIN 1 TLS1 FAMILY MEMBER"/>
    <property type="match status" value="1"/>
</dbReference>
<evidence type="ECO:0000256" key="4">
    <source>
        <dbReference type="SAM" id="MobiDB-lite"/>
    </source>
</evidence>
<keyword evidence="3" id="KW-0539">Nucleus</keyword>
<dbReference type="EMBL" id="JAVRJZ010000002">
    <property type="protein sequence ID" value="KAK2725973.1"/>
    <property type="molecule type" value="Genomic_DNA"/>
</dbReference>
<feature type="compositionally biased region" description="Basic and acidic residues" evidence="4">
    <location>
        <begin position="247"/>
        <end position="267"/>
    </location>
</feature>
<name>A0AA88ID69_ARTSF</name>